<dbReference type="GO" id="GO:0005777">
    <property type="term" value="C:peroxisome"/>
    <property type="evidence" value="ECO:0007669"/>
    <property type="project" value="UniProtKB-SubCell"/>
</dbReference>
<reference evidence="15 16" key="1">
    <citation type="submission" date="2020-04" db="EMBL/GenBank/DDBJ databases">
        <title>Chromosome-level genome assembly of a cyprinid fish Onychostoma macrolepis by integration of Nanopore Sequencing, Bionano and Hi-C technology.</title>
        <authorList>
            <person name="Wang D."/>
        </authorList>
    </citation>
    <scope>NUCLEOTIDE SEQUENCE [LARGE SCALE GENOMIC DNA]</scope>
    <source>
        <strain evidence="15">SWU-2019</strain>
        <tissue evidence="15">Muscle</tissue>
    </source>
</reference>
<evidence type="ECO:0000256" key="4">
    <source>
        <dbReference type="ARBA" id="ARBA00022692"/>
    </source>
</evidence>
<dbReference type="Proteomes" id="UP000579812">
    <property type="component" value="Unassembled WGS sequence"/>
</dbReference>
<evidence type="ECO:0000313" key="16">
    <source>
        <dbReference type="Proteomes" id="UP000579812"/>
    </source>
</evidence>
<feature type="domain" description="Gla" evidence="14">
    <location>
        <begin position="53"/>
        <end position="99"/>
    </location>
</feature>
<dbReference type="InterPro" id="IPR017857">
    <property type="entry name" value="Coagulation_fac-like_Gla_dom"/>
</dbReference>
<dbReference type="InterPro" id="IPR035972">
    <property type="entry name" value="GLA-like_dom_SF"/>
</dbReference>
<gene>
    <name evidence="15" type="ORF">G5714_020330</name>
</gene>
<dbReference type="Pfam" id="PF05644">
    <property type="entry name" value="Miff"/>
    <property type="match status" value="2"/>
</dbReference>
<evidence type="ECO:0000256" key="9">
    <source>
        <dbReference type="ARBA" id="ARBA00023136"/>
    </source>
</evidence>
<feature type="region of interest" description="Disordered" evidence="12">
    <location>
        <begin position="170"/>
        <end position="213"/>
    </location>
</feature>
<dbReference type="GO" id="GO:0005509">
    <property type="term" value="F:calcium ion binding"/>
    <property type="evidence" value="ECO:0007669"/>
    <property type="project" value="InterPro"/>
</dbReference>
<evidence type="ECO:0000256" key="7">
    <source>
        <dbReference type="ARBA" id="ARBA00023054"/>
    </source>
</evidence>
<sequence length="563" mass="63723">MWVLPSWKQGWNGLAIATAWKVKLLQIEFSCGSMAAAFLDGKDANSLLKRFPRANGFLEEFRPGNIERECAEESCSFEEANEVFENKERTMEFWKNRSIYTVNSNADSRSERPETVYMVVPLLGVALLIIIALFLIWRCQLQKATRRRPAYTQNRYLANRNARSLPRILVHRDPPSHSENSHANDRPSVVVSSGERGGASVTPQDAHHHTNHSQNNRSLYVQDSSLSVASHLSGATPPPSYEEVTGHLESSSDETTAPYSDPPPKYEEIVLEKLVMASPGYFGDGPPMREHDPYFTEVMSQRMRVPERLRVGPSPHAHEHEPADQRHEELPAAYSMHIPDRLALTDVPDLSPRPLFTKHTSSMWDLQHGSWDREFMREPVQSPLRRSYSDQAFGRTPPGTPTHSRQTLHSQSPRIIGRPPVMHTDPSPPKPPGLPSIPPNLLSPQSMLQAAKELGQQASQKLLQTVTKKYSSRFGYPENQPSQAVEVQPDQSRTSASQEFWLSPEEDTGAAVEFMVLRRQVVKMSRRIAGLERQNAEHRQTELVLFSLLLSACLINGWLWMRR</sequence>
<evidence type="ECO:0000256" key="11">
    <source>
        <dbReference type="ARBA" id="ARBA00023157"/>
    </source>
</evidence>
<evidence type="ECO:0000256" key="13">
    <source>
        <dbReference type="SAM" id="Phobius"/>
    </source>
</evidence>
<dbReference type="Gene3D" id="4.10.740.10">
    <property type="entry name" value="Coagulation Factor IX"/>
    <property type="match status" value="1"/>
</dbReference>
<dbReference type="InterPro" id="IPR000294">
    <property type="entry name" value="GLA_domain"/>
</dbReference>
<accession>A0A7J6BTH1</accession>
<dbReference type="InterPro" id="IPR039433">
    <property type="entry name" value="Mff-like_dom"/>
</dbReference>
<dbReference type="FunFam" id="4.10.740.10:FF:000001">
    <property type="entry name" value="vitamin K-dependent protein S"/>
    <property type="match status" value="1"/>
</dbReference>
<evidence type="ECO:0000256" key="8">
    <source>
        <dbReference type="ARBA" id="ARBA00023128"/>
    </source>
</evidence>
<feature type="compositionally biased region" description="Pro residues" evidence="12">
    <location>
        <begin position="426"/>
        <end position="436"/>
    </location>
</feature>
<keyword evidence="16" id="KW-1185">Reference proteome</keyword>
<organism evidence="15 16">
    <name type="scientific">Onychostoma macrolepis</name>
    <dbReference type="NCBI Taxonomy" id="369639"/>
    <lineage>
        <taxon>Eukaryota</taxon>
        <taxon>Metazoa</taxon>
        <taxon>Chordata</taxon>
        <taxon>Craniata</taxon>
        <taxon>Vertebrata</taxon>
        <taxon>Euteleostomi</taxon>
        <taxon>Actinopterygii</taxon>
        <taxon>Neopterygii</taxon>
        <taxon>Teleostei</taxon>
        <taxon>Ostariophysi</taxon>
        <taxon>Cypriniformes</taxon>
        <taxon>Cyprinidae</taxon>
        <taxon>Acrossocheilinae</taxon>
        <taxon>Onychostoma</taxon>
    </lineage>
</organism>
<protein>
    <recommendedName>
        <fullName evidence="14">Gla domain-containing protein</fullName>
    </recommendedName>
</protein>
<evidence type="ECO:0000256" key="1">
    <source>
        <dbReference type="ARBA" id="ARBA00004200"/>
    </source>
</evidence>
<keyword evidence="9 13" id="KW-0472">Membrane</keyword>
<dbReference type="PROSITE" id="PS00011">
    <property type="entry name" value="GLA_1"/>
    <property type="match status" value="1"/>
</dbReference>
<dbReference type="AlphaFoldDB" id="A0A7J6BTH1"/>
<evidence type="ECO:0000256" key="6">
    <source>
        <dbReference type="ARBA" id="ARBA00022989"/>
    </source>
</evidence>
<evidence type="ECO:0000259" key="14">
    <source>
        <dbReference type="PROSITE" id="PS50998"/>
    </source>
</evidence>
<dbReference type="GO" id="GO:0006626">
    <property type="term" value="P:protein targeting to mitochondrion"/>
    <property type="evidence" value="ECO:0007669"/>
    <property type="project" value="TreeGrafter"/>
</dbReference>
<dbReference type="GO" id="GO:0005741">
    <property type="term" value="C:mitochondrial outer membrane"/>
    <property type="evidence" value="ECO:0007669"/>
    <property type="project" value="UniProtKB-SubCell"/>
</dbReference>
<dbReference type="PROSITE" id="PS50998">
    <property type="entry name" value="GLA_2"/>
    <property type="match status" value="1"/>
</dbReference>
<feature type="compositionally biased region" description="Polar residues" evidence="12">
    <location>
        <begin position="401"/>
        <end position="413"/>
    </location>
</feature>
<feature type="transmembrane region" description="Helical" evidence="13">
    <location>
        <begin position="543"/>
        <end position="561"/>
    </location>
</feature>
<dbReference type="Pfam" id="PF00594">
    <property type="entry name" value="Gla"/>
    <property type="match status" value="1"/>
</dbReference>
<dbReference type="PANTHER" id="PTHR16501:SF16">
    <property type="entry name" value="MITOCHONDRIAL FISSION FACTOR"/>
    <property type="match status" value="1"/>
</dbReference>
<evidence type="ECO:0000256" key="12">
    <source>
        <dbReference type="SAM" id="MobiDB-lite"/>
    </source>
</evidence>
<dbReference type="InterPro" id="IPR008518">
    <property type="entry name" value="Mff/Tango-11"/>
</dbReference>
<evidence type="ECO:0000256" key="3">
    <source>
        <dbReference type="ARBA" id="ARBA00009806"/>
    </source>
</evidence>
<keyword evidence="6 13" id="KW-1133">Transmembrane helix</keyword>
<keyword evidence="7" id="KW-0175">Coiled coil</keyword>
<comment type="caution">
    <text evidence="15">The sequence shown here is derived from an EMBL/GenBank/DDBJ whole genome shotgun (WGS) entry which is preliminary data.</text>
</comment>
<dbReference type="GO" id="GO:0090141">
    <property type="term" value="P:positive regulation of mitochondrial fission"/>
    <property type="evidence" value="ECO:0007669"/>
    <property type="project" value="TreeGrafter"/>
</dbReference>
<feature type="region of interest" description="Disordered" evidence="12">
    <location>
        <begin position="230"/>
        <end position="264"/>
    </location>
</feature>
<proteinExistence type="inferred from homology"/>
<keyword evidence="11" id="KW-1015">Disulfide bond</keyword>
<evidence type="ECO:0000256" key="2">
    <source>
        <dbReference type="ARBA" id="ARBA00004275"/>
    </source>
</evidence>
<dbReference type="PANTHER" id="PTHR16501">
    <property type="entry name" value="TRANSPORT AND GOLGI ORGANIZATION PROTEIN 11"/>
    <property type="match status" value="1"/>
</dbReference>
<dbReference type="SMART" id="SM00069">
    <property type="entry name" value="GLA"/>
    <property type="match status" value="1"/>
</dbReference>
<feature type="compositionally biased region" description="Basic and acidic residues" evidence="12">
    <location>
        <begin position="170"/>
        <end position="185"/>
    </location>
</feature>
<keyword evidence="5" id="KW-1000">Mitochondrion outer membrane</keyword>
<dbReference type="EMBL" id="JAAMOB010000021">
    <property type="protein sequence ID" value="KAF4098300.1"/>
    <property type="molecule type" value="Genomic_DNA"/>
</dbReference>
<comment type="subcellular location">
    <subcellularLocation>
        <location evidence="1">Mitochondrion outer membrane</location>
        <topology evidence="1">Single-pass type IV membrane protein</topology>
    </subcellularLocation>
    <subcellularLocation>
        <location evidence="2">Peroxisome</location>
    </subcellularLocation>
</comment>
<dbReference type="PRINTS" id="PR00001">
    <property type="entry name" value="GLABLOOD"/>
</dbReference>
<evidence type="ECO:0000256" key="10">
    <source>
        <dbReference type="ARBA" id="ARBA00023140"/>
    </source>
</evidence>
<feature type="region of interest" description="Disordered" evidence="12">
    <location>
        <begin position="382"/>
        <end position="436"/>
    </location>
</feature>
<evidence type="ECO:0000313" key="15">
    <source>
        <dbReference type="EMBL" id="KAF4098300.1"/>
    </source>
</evidence>
<dbReference type="SUPFAM" id="SSF57630">
    <property type="entry name" value="GLA-domain"/>
    <property type="match status" value="1"/>
</dbReference>
<dbReference type="GO" id="GO:0005576">
    <property type="term" value="C:extracellular region"/>
    <property type="evidence" value="ECO:0007669"/>
    <property type="project" value="InterPro"/>
</dbReference>
<keyword evidence="4 13" id="KW-0812">Transmembrane</keyword>
<keyword evidence="8" id="KW-0496">Mitochondrion</keyword>
<evidence type="ECO:0000256" key="5">
    <source>
        <dbReference type="ARBA" id="ARBA00022787"/>
    </source>
</evidence>
<keyword evidence="10" id="KW-0576">Peroxisome</keyword>
<comment type="similarity">
    <text evidence="3">Belongs to the Tango11 family.</text>
</comment>
<name>A0A7J6BTH1_9TELE</name>
<feature type="transmembrane region" description="Helical" evidence="13">
    <location>
        <begin position="116"/>
        <end position="137"/>
    </location>
</feature>